<keyword evidence="3" id="KW-1185">Reference proteome</keyword>
<organism evidence="2 3">
    <name type="scientific">Marinilactibacillus piezotolerans</name>
    <dbReference type="NCBI Taxonomy" id="258723"/>
    <lineage>
        <taxon>Bacteria</taxon>
        <taxon>Bacillati</taxon>
        <taxon>Bacillota</taxon>
        <taxon>Bacilli</taxon>
        <taxon>Lactobacillales</taxon>
        <taxon>Carnobacteriaceae</taxon>
        <taxon>Marinilactibacillus</taxon>
    </lineage>
</organism>
<protein>
    <submittedName>
        <fullName evidence="2">Predicted Zn-dependent peptidase</fullName>
    </submittedName>
</protein>
<proteinExistence type="predicted"/>
<name>A0A1I3ZXA1_9LACT</name>
<reference evidence="3" key="1">
    <citation type="submission" date="2016-10" db="EMBL/GenBank/DDBJ databases">
        <authorList>
            <person name="Varghese N."/>
            <person name="Submissions S."/>
        </authorList>
    </citation>
    <scope>NUCLEOTIDE SEQUENCE [LARGE SCALE GENOMIC DNA]</scope>
    <source>
        <strain evidence="3">DSM 16108</strain>
    </source>
</reference>
<dbReference type="PANTHER" id="PTHR11851:SF186">
    <property type="entry name" value="INACTIVE METALLOPROTEASE YMFF-RELATED"/>
    <property type="match status" value="1"/>
</dbReference>
<feature type="domain" description="Peptidase M16 C-terminal" evidence="1">
    <location>
        <begin position="178"/>
        <end position="353"/>
    </location>
</feature>
<gene>
    <name evidence="2" type="ORF">SAMN04488569_104012</name>
</gene>
<dbReference type="Pfam" id="PF05193">
    <property type="entry name" value="Peptidase_M16_C"/>
    <property type="match status" value="1"/>
</dbReference>
<evidence type="ECO:0000313" key="2">
    <source>
        <dbReference type="EMBL" id="SFK48693.1"/>
    </source>
</evidence>
<dbReference type="InterPro" id="IPR007863">
    <property type="entry name" value="Peptidase_M16_C"/>
</dbReference>
<dbReference type="NCBIfam" id="NF047422">
    <property type="entry name" value="YfmF_fam"/>
    <property type="match status" value="1"/>
</dbReference>
<dbReference type="Proteomes" id="UP000199589">
    <property type="component" value="Unassembled WGS sequence"/>
</dbReference>
<sequence length="419" mass="48770">MQTDLASGVQLHVMPSEKFKTVTITIKFKEMLKADQITKRTLISNLINTNSRHYPTQTDFRNTLSELYGARLSTSVSKKGQYHIVSVGLTVVNDKYLKEEGILKKAIAFLENILYYPNVYHGAFHKETFKREIENLRDEYEAIYDDKQDYSTIALNELYFDTEEQRIPSFGREKDLESITPEGLYKTYEKMLSENEIDIFVLGDIVEENIIDTFKLFKFNDREIFPQKTFYELKESTEVKRKVEKQDLTQARYNLAFNTNIFYHQNNYYAGQIFNGLFGGYPHSKLFMNVREKESLAYTISSGIDTFTGSMFVYSGIDQKEATHVGEIILKELNALRQGDFNDESVQQTKELLKNSLYQSEDSANSMIERAYASKITREPQIRIEEWIKKIESVTKAEIMDTAKRVQLRAEFLLIGKED</sequence>
<dbReference type="AlphaFoldDB" id="A0A1I3ZXA1"/>
<dbReference type="GO" id="GO:0046872">
    <property type="term" value="F:metal ion binding"/>
    <property type="evidence" value="ECO:0007669"/>
    <property type="project" value="InterPro"/>
</dbReference>
<dbReference type="Gene3D" id="3.30.830.10">
    <property type="entry name" value="Metalloenzyme, LuxS/M16 peptidase-like"/>
    <property type="match status" value="2"/>
</dbReference>
<dbReference type="InterPro" id="IPR011249">
    <property type="entry name" value="Metalloenz_LuxS/M16"/>
</dbReference>
<dbReference type="InterPro" id="IPR050361">
    <property type="entry name" value="MPP/UQCRC_Complex"/>
</dbReference>
<accession>A0A1I3ZXA1</accession>
<dbReference type="RefSeq" id="WP_091898222.1">
    <property type="nucleotide sequence ID" value="NZ_FOSJ01000040.1"/>
</dbReference>
<evidence type="ECO:0000259" key="1">
    <source>
        <dbReference type="Pfam" id="PF05193"/>
    </source>
</evidence>
<evidence type="ECO:0000313" key="3">
    <source>
        <dbReference type="Proteomes" id="UP000199589"/>
    </source>
</evidence>
<dbReference type="PANTHER" id="PTHR11851">
    <property type="entry name" value="METALLOPROTEASE"/>
    <property type="match status" value="1"/>
</dbReference>
<dbReference type="OrthoDB" id="9762085at2"/>
<dbReference type="EMBL" id="FOSJ01000040">
    <property type="protein sequence ID" value="SFK48693.1"/>
    <property type="molecule type" value="Genomic_DNA"/>
</dbReference>
<dbReference type="SUPFAM" id="SSF63411">
    <property type="entry name" value="LuxS/MPP-like metallohydrolase"/>
    <property type="match status" value="2"/>
</dbReference>